<keyword evidence="1" id="KW-0175">Coiled coil</keyword>
<sequence length="461" mass="53304">MWHSIGLQLTTTQLTQTHILERVLTGTTSDHQTPNADDSHANQMGVTAILGLEVQNTQTARDLEEQRQDTNRLLLKEPKWTESAVNPQCMVNDIGLSSASTLSQHDLADKLKESREQNAKLRCKMKEQEDTIRNLRQSHKETIRWFVQRLANIPHKRQKQAKRIADLKSQKERLVRDLEKQTKKTVDLACLRGMRLRDLKRNEEMIADLQWQKVTLVGDLEKQKKIVADLYWQKEMLFHDLERQAKTITNLHYQQGMLVRHLGEQGEILANLQYQKGKLARVLGEQKKKTADLESQKGRLVRDLEKQTSIASALETRDMKLEKFIYHIASMMYSELEYQEELISETKSADVESLELIRDTLKDLVETTISNDEHSDMMLNIGDEPQFEQIYTDILSRFRCILAGQARKLDRQKGIIEEQTSTIFELEAQKRKIASDLAEQTGKLALTLEFFGEDSAEYACL</sequence>
<evidence type="ECO:0000256" key="1">
    <source>
        <dbReference type="SAM" id="Coils"/>
    </source>
</evidence>
<dbReference type="EMBL" id="JAPVEB010000010">
    <property type="protein sequence ID" value="KAJ5255347.1"/>
    <property type="molecule type" value="Genomic_DNA"/>
</dbReference>
<dbReference type="Proteomes" id="UP001220256">
    <property type="component" value="Unassembled WGS sequence"/>
</dbReference>
<evidence type="ECO:0000313" key="3">
    <source>
        <dbReference type="Proteomes" id="UP001220256"/>
    </source>
</evidence>
<name>A0ABQ8W3U0_PENCH</name>
<reference evidence="2 3" key="1">
    <citation type="journal article" date="2023" name="IMA Fungus">
        <title>Comparative genomic study of the Penicillium genus elucidates a diverse pangenome and 15 lateral gene transfer events.</title>
        <authorList>
            <person name="Petersen C."/>
            <person name="Sorensen T."/>
            <person name="Nielsen M.R."/>
            <person name="Sondergaard T.E."/>
            <person name="Sorensen J.L."/>
            <person name="Fitzpatrick D.A."/>
            <person name="Frisvad J.C."/>
            <person name="Nielsen K.L."/>
        </authorList>
    </citation>
    <scope>NUCLEOTIDE SEQUENCE [LARGE SCALE GENOMIC DNA]</scope>
    <source>
        <strain evidence="2 3">IBT 3361</strain>
    </source>
</reference>
<keyword evidence="3" id="KW-1185">Reference proteome</keyword>
<comment type="caution">
    <text evidence="2">The sequence shown here is derived from an EMBL/GenBank/DDBJ whole genome shotgun (WGS) entry which is preliminary data.</text>
</comment>
<proteinExistence type="predicted"/>
<protein>
    <submittedName>
        <fullName evidence="2">Uncharacterized protein</fullName>
    </submittedName>
</protein>
<gene>
    <name evidence="2" type="ORF">N7505_010498</name>
</gene>
<evidence type="ECO:0000313" key="2">
    <source>
        <dbReference type="EMBL" id="KAJ5255347.1"/>
    </source>
</evidence>
<organism evidence="2 3">
    <name type="scientific">Penicillium chrysogenum</name>
    <name type="common">Penicillium notatum</name>
    <dbReference type="NCBI Taxonomy" id="5076"/>
    <lineage>
        <taxon>Eukaryota</taxon>
        <taxon>Fungi</taxon>
        <taxon>Dikarya</taxon>
        <taxon>Ascomycota</taxon>
        <taxon>Pezizomycotina</taxon>
        <taxon>Eurotiomycetes</taxon>
        <taxon>Eurotiomycetidae</taxon>
        <taxon>Eurotiales</taxon>
        <taxon>Aspergillaceae</taxon>
        <taxon>Penicillium</taxon>
        <taxon>Penicillium chrysogenum species complex</taxon>
    </lineage>
</organism>
<accession>A0ABQ8W3U0</accession>
<feature type="coiled-coil region" evidence="1">
    <location>
        <begin position="104"/>
        <end position="184"/>
    </location>
</feature>